<name>A0A1D7QL44_9SPHI</name>
<gene>
    <name evidence="1" type="ORF">BFS30_20810</name>
</gene>
<proteinExistence type="predicted"/>
<evidence type="ECO:0000313" key="1">
    <source>
        <dbReference type="EMBL" id="AOM79395.1"/>
    </source>
</evidence>
<organism evidence="1 2">
    <name type="scientific">Pedobacter steynii</name>
    <dbReference type="NCBI Taxonomy" id="430522"/>
    <lineage>
        <taxon>Bacteria</taxon>
        <taxon>Pseudomonadati</taxon>
        <taxon>Bacteroidota</taxon>
        <taxon>Sphingobacteriia</taxon>
        <taxon>Sphingobacteriales</taxon>
        <taxon>Sphingobacteriaceae</taxon>
        <taxon>Pedobacter</taxon>
    </lineage>
</organism>
<keyword evidence="2" id="KW-1185">Reference proteome</keyword>
<protein>
    <submittedName>
        <fullName evidence="1">Uncharacterized protein</fullName>
    </submittedName>
</protein>
<dbReference type="AlphaFoldDB" id="A0A1D7QL44"/>
<dbReference type="EMBL" id="CP017141">
    <property type="protein sequence ID" value="AOM79395.1"/>
    <property type="molecule type" value="Genomic_DNA"/>
</dbReference>
<accession>A0A1D7QL44</accession>
<evidence type="ECO:0000313" key="2">
    <source>
        <dbReference type="Proteomes" id="UP000094313"/>
    </source>
</evidence>
<dbReference type="Proteomes" id="UP000094313">
    <property type="component" value="Chromosome"/>
</dbReference>
<reference evidence="1 2" key="1">
    <citation type="submission" date="2016-08" db="EMBL/GenBank/DDBJ databases">
        <authorList>
            <person name="Seilhamer J.J."/>
        </authorList>
    </citation>
    <scope>NUCLEOTIDE SEQUENCE [LARGE SCALE GENOMIC DNA]</scope>
    <source>
        <strain evidence="1 2">DX4</strain>
    </source>
</reference>
<sequence length="77" mass="9038">MDQLDKADPVPYKLQPEHQFLVATPLPFKEFILMIPVSKSSWTDKHPIDETGFSPDRKLSIPPKQWINYIMTDLRKK</sequence>
<dbReference type="KEGG" id="psty:BFS30_20810"/>